<protein>
    <submittedName>
        <fullName evidence="1">ATP-binding protein</fullName>
    </submittedName>
</protein>
<evidence type="ECO:0000313" key="2">
    <source>
        <dbReference type="Proteomes" id="UP001155380"/>
    </source>
</evidence>
<sequence>MIKDMTFQANLVRRVQNYALGSSTPSNSLLPLWEAIYNSLHAIQDRYGEKWTEHGEIAISLIDPESDNPSIEIRDNGIGLNKDNFISFMTYDSGHKVMRGGKGLGRLSWLKVFAEAHVISIFEQEGKLFQRSFTLVLNNDVPLSGYTLVETKGVDPGTTVVLRRMKSAYAKHFPTKFDTTVRKVVAHFLPYLISSARPKITIEGTSESIELGAYLKEKELALSAIPLVINDDISLQLDHNLLEKSVVEGKAAHKIYLAAHGRVVAEFDIGLALGLVTYIDREKASYAYAGVLSGQILDDSVNSERTAFDLDAELLDTIKRKTFDAIRNVLSASIERVIQKQADITKSVIKKYPRYAYLVDDPKGFVVSSVPRNFRTAEQIYQQLAIMDYRDNRDIERKVEVLSRTEPKEEDPVETGVAELLGRLTEHEFSVLADYTVRRKIVLDLLEKRLQYKPDGTMKHHSEEALHSFIVPMRVTNKDVHVDKHNLWIVDDKLTYYEYWASDKALKKVVSEQTSSDRPDVLLFAGRSAYHRPGTDQPVVIVEFKKPVRNEYDEEENPFVQIYSYIEDLQNGKILDKDGGQIQEVTADTPFFCYVIADFTPNMRKWLRLAQINVPLPGGGGFYGYNSDYRAFVQALSYKYVLKDARLRNEAFFKQLKI</sequence>
<dbReference type="InterPro" id="IPR036890">
    <property type="entry name" value="HATPase_C_sf"/>
</dbReference>
<proteinExistence type="predicted"/>
<dbReference type="Pfam" id="PF13589">
    <property type="entry name" value="HATPase_c_3"/>
    <property type="match status" value="1"/>
</dbReference>
<dbReference type="Gene3D" id="3.30.565.10">
    <property type="entry name" value="Histidine kinase-like ATPase, C-terminal domain"/>
    <property type="match status" value="1"/>
</dbReference>
<organism evidence="1 2">
    <name type="scientific">Ciceribacter sichuanensis</name>
    <dbReference type="NCBI Taxonomy" id="2949647"/>
    <lineage>
        <taxon>Bacteria</taxon>
        <taxon>Pseudomonadati</taxon>
        <taxon>Pseudomonadota</taxon>
        <taxon>Alphaproteobacteria</taxon>
        <taxon>Hyphomicrobiales</taxon>
        <taxon>Rhizobiaceae</taxon>
        <taxon>Ciceribacter</taxon>
    </lineage>
</organism>
<dbReference type="EMBL" id="JAMXLX010000003">
    <property type="protein sequence ID" value="MCO5957685.1"/>
    <property type="molecule type" value="Genomic_DNA"/>
</dbReference>
<comment type="caution">
    <text evidence="1">The sequence shown here is derived from an EMBL/GenBank/DDBJ whole genome shotgun (WGS) entry which is preliminary data.</text>
</comment>
<keyword evidence="1" id="KW-0067">ATP-binding</keyword>
<dbReference type="AlphaFoldDB" id="A0AAJ1BWQ3"/>
<dbReference type="SUPFAM" id="SSF55874">
    <property type="entry name" value="ATPase domain of HSP90 chaperone/DNA topoisomerase II/histidine kinase"/>
    <property type="match status" value="1"/>
</dbReference>
<dbReference type="GO" id="GO:0005524">
    <property type="term" value="F:ATP binding"/>
    <property type="evidence" value="ECO:0007669"/>
    <property type="project" value="UniProtKB-KW"/>
</dbReference>
<evidence type="ECO:0000313" key="1">
    <source>
        <dbReference type="EMBL" id="MCO5957685.1"/>
    </source>
</evidence>
<accession>A0AAJ1BWQ3</accession>
<reference evidence="1" key="1">
    <citation type="submission" date="2022-06" db="EMBL/GenBank/DDBJ databases">
        <authorList>
            <person name="Sun Q."/>
        </authorList>
    </citation>
    <scope>NUCLEOTIDE SEQUENCE</scope>
    <source>
        <strain evidence="1">S101</strain>
    </source>
</reference>
<dbReference type="Proteomes" id="UP001155380">
    <property type="component" value="Unassembled WGS sequence"/>
</dbReference>
<keyword evidence="1" id="KW-0547">Nucleotide-binding</keyword>
<dbReference type="RefSeq" id="WP_250913307.1">
    <property type="nucleotide sequence ID" value="NZ_JAMXLX010000003.1"/>
</dbReference>
<name>A0AAJ1BWQ3_9HYPH</name>
<gene>
    <name evidence="1" type="ORF">NBH21_12955</name>
</gene>